<reference evidence="1 2" key="1">
    <citation type="submission" date="2019-02" db="EMBL/GenBank/DDBJ databases">
        <title>Deep-cultivation of Planctomycetes and their phenomic and genomic characterization uncovers novel biology.</title>
        <authorList>
            <person name="Wiegand S."/>
            <person name="Jogler M."/>
            <person name="Boedeker C."/>
            <person name="Pinto D."/>
            <person name="Vollmers J."/>
            <person name="Rivas-Marin E."/>
            <person name="Kohn T."/>
            <person name="Peeters S.H."/>
            <person name="Heuer A."/>
            <person name="Rast P."/>
            <person name="Oberbeckmann S."/>
            <person name="Bunk B."/>
            <person name="Jeske O."/>
            <person name="Meyerdierks A."/>
            <person name="Storesund J.E."/>
            <person name="Kallscheuer N."/>
            <person name="Luecker S."/>
            <person name="Lage O.M."/>
            <person name="Pohl T."/>
            <person name="Merkel B.J."/>
            <person name="Hornburger P."/>
            <person name="Mueller R.-W."/>
            <person name="Bruemmer F."/>
            <person name="Labrenz M."/>
            <person name="Spormann A.M."/>
            <person name="Op den Camp H."/>
            <person name="Overmann J."/>
            <person name="Amann R."/>
            <person name="Jetten M.S.M."/>
            <person name="Mascher T."/>
            <person name="Medema M.H."/>
            <person name="Devos D.P."/>
            <person name="Kaster A.-K."/>
            <person name="Ovreas L."/>
            <person name="Rohde M."/>
            <person name="Galperin M.Y."/>
            <person name="Jogler C."/>
        </authorList>
    </citation>
    <scope>NUCLEOTIDE SEQUENCE [LARGE SCALE GENOMIC DNA]</scope>
    <source>
        <strain evidence="1 2">HG66A1</strain>
    </source>
</reference>
<dbReference type="InterPro" id="IPR011989">
    <property type="entry name" value="ARM-like"/>
</dbReference>
<dbReference type="EMBL" id="CP036266">
    <property type="protein sequence ID" value="QDT21649.1"/>
    <property type="molecule type" value="Genomic_DNA"/>
</dbReference>
<dbReference type="SUPFAM" id="SSF48371">
    <property type="entry name" value="ARM repeat"/>
    <property type="match status" value="1"/>
</dbReference>
<evidence type="ECO:0000313" key="1">
    <source>
        <dbReference type="EMBL" id="QDT21649.1"/>
    </source>
</evidence>
<dbReference type="Pfam" id="PF13646">
    <property type="entry name" value="HEAT_2"/>
    <property type="match status" value="1"/>
</dbReference>
<name>A0A517PQM8_9PLAN</name>
<dbReference type="InterPro" id="IPR016024">
    <property type="entry name" value="ARM-type_fold"/>
</dbReference>
<dbReference type="Gene3D" id="1.25.10.10">
    <property type="entry name" value="Leucine-rich Repeat Variant"/>
    <property type="match status" value="1"/>
</dbReference>
<evidence type="ECO:0008006" key="3">
    <source>
        <dbReference type="Google" id="ProtNLM"/>
    </source>
</evidence>
<organism evidence="1 2">
    <name type="scientific">Gimesia chilikensis</name>
    <dbReference type="NCBI Taxonomy" id="2605989"/>
    <lineage>
        <taxon>Bacteria</taxon>
        <taxon>Pseudomonadati</taxon>
        <taxon>Planctomycetota</taxon>
        <taxon>Planctomycetia</taxon>
        <taxon>Planctomycetales</taxon>
        <taxon>Planctomycetaceae</taxon>
        <taxon>Gimesia</taxon>
    </lineage>
</organism>
<dbReference type="OrthoDB" id="212249at2"/>
<evidence type="ECO:0000313" key="2">
    <source>
        <dbReference type="Proteomes" id="UP000320421"/>
    </source>
</evidence>
<dbReference type="Proteomes" id="UP000320421">
    <property type="component" value="Chromosome"/>
</dbReference>
<dbReference type="RefSeq" id="WP_145186295.1">
    <property type="nucleotide sequence ID" value="NZ_CP036266.1"/>
</dbReference>
<protein>
    <recommendedName>
        <fullName evidence="3">HEAT repeat domain-containing protein</fullName>
    </recommendedName>
</protein>
<gene>
    <name evidence="1" type="ORF">HG66A1_34520</name>
</gene>
<proteinExistence type="predicted"/>
<dbReference type="AlphaFoldDB" id="A0A517PQM8"/>
<accession>A0A517PQM8</accession>
<keyword evidence="2" id="KW-1185">Reference proteome</keyword>
<sequence length="441" mass="49068">MKLPCSASMFPGVFRLAVVLCLTLGLSHSAQEVRADLIKLKQGGEIRGKLLKESAGGETTRTIETLSGGRISVDAQQIEFVTNRPLVIEEYESRAHQIENTVEAHLELSEWCRENFLTTPRLQELEKVIELDPDHEQARAALGYTLRDGEWMTRDQIMRKNGYVKYKGRYVSSAELELLEKNQADLEAERAWSKKINLWVTWLTSQNPQYQSEGLQNIQNINDPNAVAGLARNLGKHENLSLRSLLVTTLQQIPGHLPLRPLAELALTDPHQAIRDAALQALSARDASQAIVFFIEALKHKSNLIVQRAGAGLAAIGDREVVPELIDALTTSHTYRVRVPDATSTYSFNSNGSFGGSGVVLPPEIEAGLLAGRYPNGVIVLPSQQPKVRMRTVSVKHVHQNSAVLDALQKLTEQNFGYNQRLWRLWWSSVENQTGIIPAIP</sequence>